<comment type="caution">
    <text evidence="2">The sequence shown here is derived from an EMBL/GenBank/DDBJ whole genome shotgun (WGS) entry which is preliminary data.</text>
</comment>
<evidence type="ECO:0000313" key="2">
    <source>
        <dbReference type="EMBL" id="KUG20839.1"/>
    </source>
</evidence>
<name>A0A0W8FJ04_9ZZZZ</name>
<feature type="transmembrane region" description="Helical" evidence="1">
    <location>
        <begin position="202"/>
        <end position="219"/>
    </location>
</feature>
<keyword evidence="1" id="KW-0812">Transmembrane</keyword>
<gene>
    <name evidence="2" type="ORF">ASZ90_009420</name>
</gene>
<protein>
    <submittedName>
        <fullName evidence="2">Uncharacterized protein</fullName>
    </submittedName>
</protein>
<feature type="transmembrane region" description="Helical" evidence="1">
    <location>
        <begin position="63"/>
        <end position="81"/>
    </location>
</feature>
<evidence type="ECO:0000256" key="1">
    <source>
        <dbReference type="SAM" id="Phobius"/>
    </source>
</evidence>
<feature type="transmembrane region" description="Helical" evidence="1">
    <location>
        <begin position="225"/>
        <end position="246"/>
    </location>
</feature>
<feature type="transmembrane region" description="Helical" evidence="1">
    <location>
        <begin position="146"/>
        <end position="167"/>
    </location>
</feature>
<proteinExistence type="predicted"/>
<reference evidence="2" key="1">
    <citation type="journal article" date="2015" name="Proc. Natl. Acad. Sci. U.S.A.">
        <title>Networks of energetic and metabolic interactions define dynamics in microbial communities.</title>
        <authorList>
            <person name="Embree M."/>
            <person name="Liu J.K."/>
            <person name="Al-Bassam M.M."/>
            <person name="Zengler K."/>
        </authorList>
    </citation>
    <scope>NUCLEOTIDE SEQUENCE</scope>
</reference>
<sequence>MSLRSWIERRVGWCPHERMRPDRRGAGSAPPDAAAAAGEGGRALRKEWFVVDSILKEEVMRSIAVWFASFMAIGLSDMAGYVHVPGFWPFILAMVPTGIYVALMTRYRRREHLYSPYLPAIVSHMMKSRSTHGESRVVPARSAARTAVDILTVVIFSLVYIFASASYPVLRPLWILVLAGATLALGHLLFDGGAAGANPVRIAILYAVLLPLLFVRAFVLGSSSVASMAAAVLVVGGVSCGVLLAWRLTTVTRHE</sequence>
<keyword evidence="1" id="KW-0472">Membrane</keyword>
<keyword evidence="1" id="KW-1133">Transmembrane helix</keyword>
<feature type="transmembrane region" description="Helical" evidence="1">
    <location>
        <begin position="87"/>
        <end position="105"/>
    </location>
</feature>
<accession>A0A0W8FJ04</accession>
<feature type="transmembrane region" description="Helical" evidence="1">
    <location>
        <begin position="173"/>
        <end position="190"/>
    </location>
</feature>
<dbReference type="AlphaFoldDB" id="A0A0W8FJ04"/>
<dbReference type="EMBL" id="LNQE01001135">
    <property type="protein sequence ID" value="KUG20839.1"/>
    <property type="molecule type" value="Genomic_DNA"/>
</dbReference>
<organism evidence="2">
    <name type="scientific">hydrocarbon metagenome</name>
    <dbReference type="NCBI Taxonomy" id="938273"/>
    <lineage>
        <taxon>unclassified sequences</taxon>
        <taxon>metagenomes</taxon>
        <taxon>ecological metagenomes</taxon>
    </lineage>
</organism>